<gene>
    <name evidence="11" type="ORF">ACFONL_21445</name>
</gene>
<dbReference type="SUPFAM" id="SSF52096">
    <property type="entry name" value="ClpP/crotonase"/>
    <property type="match status" value="2"/>
</dbReference>
<accession>A0ABV7UN17</accession>
<protein>
    <submittedName>
        <fullName evidence="11">Carboxyl transferase domain-containing protein</fullName>
    </submittedName>
</protein>
<dbReference type="InterPro" id="IPR005479">
    <property type="entry name" value="CPAse_ATP-bd"/>
</dbReference>
<dbReference type="Pfam" id="PF00289">
    <property type="entry name" value="Biotin_carb_N"/>
    <property type="match status" value="1"/>
</dbReference>
<organism evidence="11 12">
    <name type="scientific">Camelimonas fluminis</name>
    <dbReference type="NCBI Taxonomy" id="1576911"/>
    <lineage>
        <taxon>Bacteria</taxon>
        <taxon>Pseudomonadati</taxon>
        <taxon>Pseudomonadota</taxon>
        <taxon>Alphaproteobacteria</taxon>
        <taxon>Hyphomicrobiales</taxon>
        <taxon>Chelatococcaceae</taxon>
        <taxon>Camelimonas</taxon>
    </lineage>
</organism>
<feature type="domain" description="Lipoyl-binding" evidence="7">
    <location>
        <begin position="522"/>
        <end position="600"/>
    </location>
</feature>
<dbReference type="InterPro" id="IPR001882">
    <property type="entry name" value="Biotin_BS"/>
</dbReference>
<evidence type="ECO:0000259" key="9">
    <source>
        <dbReference type="PROSITE" id="PS50979"/>
    </source>
</evidence>
<evidence type="ECO:0000259" key="8">
    <source>
        <dbReference type="PROSITE" id="PS50975"/>
    </source>
</evidence>
<evidence type="ECO:0000256" key="2">
    <source>
        <dbReference type="ARBA" id="ARBA00022598"/>
    </source>
</evidence>
<dbReference type="InterPro" id="IPR011763">
    <property type="entry name" value="COA_CT_C"/>
</dbReference>
<sequence>MSLSSARISRLLIANRGEISIRIARAAAGCGVASIAVYASDDAKSLHVRAADEAVALDGVGAAAYLDIESLIAAAKTSGADAIHPGYGFLSESAAFARRAAEEGVVFVGPRPELLELFGDKAKARALAIEAGVPLLAGTTGAATLEEVQSFFRAQQEAHGDGAAIMIKAIAGGGGRGMRAVTRFENIEDAWRRCRSEAKGAFGDDSVYVERYLPNVRHIEVQVVGDGVDVIHLGERECTIQRRNQKIVEIAPSPTLSPVMRAAVCDAAIRMAQRVGYAGLGTFEFLVPGDAAPDSTDFAFMEVNPRVQVEHTVTEEVYGVDLVEAQLRIADGARLADLGLAAGLQPRGYAIQLRINMETITPEGEARPSGGRLDAFDPPSGPGVRVDTFGYVGYVTSPRYDSLLAKLIVHSRAPDYDEAVRRALRALREFRIEGVATNMPFLRALLDHPKFIANAVSTRFLEQHIGELVGPDVTVQGDLFHKGAAGAPGGRGKIRSSKELDPLAVFGGAGPEAVADAAPEPGDAIDAPEGMAAVSAPLQGTIVSIDIAPGAEVRKGQPLLVLEAMKMEHVVAAPEAGVVAQVLVSAGDTVFEGHPLAFFTPGEVSGGEAAVEEEIDLDHIRPDLAEALERHAILYDDRRPDAVARRRKTNQRTVRENIADLVDDGSFIEYGGLALAAQRQRRSFDELLKMSPADGMVTGLGSVNGALFDEDAARCAVMGYDYTVFAGTQGVINHRKKDRLLELSARWKLPMVVFAEGGGGRPGDEWPTPAGLDTTTFTRFGQLSGLVPTVSIVDGRCFAGNAAVAGACDLIIATGNANIGMGGPAMIEGGGLGVFRPEDVGPVSVQAPNGVIDLVVRDEADGVAAAKKYLGYFQGRTRDWTCADQRLLRRAIPENRLRAYDIREVIATLADTDSVLELRAGFGKAMVTALVRFEGRPMGVIANNSQVLGGAIDSDAADKAARFVQLCDAFDIPLLSLCDTPGMMVGPEVERTAQVRHVSRMFVAAANATIPMFTVVLRKGYGLGALAMAGGGGHSSFFTLAWPTGEFGAMGLEGGVKLAYRKEMMAIEDPAERKAWFDAMVAAEYEKNKALSGATFLEVDDVIDPVDTRRWILRGLRSLPAVAPRAGKKRPSVDVW</sequence>
<dbReference type="Pfam" id="PF01039">
    <property type="entry name" value="Carboxyl_trans"/>
    <property type="match status" value="1"/>
</dbReference>
<dbReference type="Pfam" id="PF02786">
    <property type="entry name" value="CPSase_L_D2"/>
    <property type="match status" value="1"/>
</dbReference>
<evidence type="ECO:0000259" key="7">
    <source>
        <dbReference type="PROSITE" id="PS50968"/>
    </source>
</evidence>
<dbReference type="CDD" id="cd06850">
    <property type="entry name" value="biotinyl_domain"/>
    <property type="match status" value="1"/>
</dbReference>
<name>A0ABV7UN17_9HYPH</name>
<keyword evidence="12" id="KW-1185">Reference proteome</keyword>
<dbReference type="RefSeq" id="WP_191320351.1">
    <property type="nucleotide sequence ID" value="NZ_BNCG01000016.1"/>
</dbReference>
<dbReference type="Gene3D" id="3.90.226.10">
    <property type="entry name" value="2-enoyl-CoA Hydratase, Chain A, domain 1"/>
    <property type="match status" value="2"/>
</dbReference>
<dbReference type="InterPro" id="IPR034733">
    <property type="entry name" value="AcCoA_carboxyl_beta"/>
</dbReference>
<dbReference type="InterPro" id="IPR011761">
    <property type="entry name" value="ATP-grasp"/>
</dbReference>
<dbReference type="SUPFAM" id="SSF51230">
    <property type="entry name" value="Single hybrid motif"/>
    <property type="match status" value="1"/>
</dbReference>
<dbReference type="Gene3D" id="2.40.50.100">
    <property type="match status" value="1"/>
</dbReference>
<dbReference type="Pfam" id="PF00364">
    <property type="entry name" value="Biotin_lipoyl"/>
    <property type="match status" value="1"/>
</dbReference>
<dbReference type="Pfam" id="PF02785">
    <property type="entry name" value="Biotin_carb_C"/>
    <property type="match status" value="1"/>
</dbReference>
<dbReference type="InterPro" id="IPR005482">
    <property type="entry name" value="Biotin_COase_C"/>
</dbReference>
<evidence type="ECO:0000313" key="11">
    <source>
        <dbReference type="EMBL" id="MFC3639908.1"/>
    </source>
</evidence>
<dbReference type="PROSITE" id="PS50968">
    <property type="entry name" value="BIOTINYL_LIPOYL"/>
    <property type="match status" value="1"/>
</dbReference>
<proteinExistence type="predicted"/>
<evidence type="ECO:0000256" key="5">
    <source>
        <dbReference type="ARBA" id="ARBA00023267"/>
    </source>
</evidence>
<feature type="domain" description="ATP-grasp" evidence="8">
    <location>
        <begin position="125"/>
        <end position="331"/>
    </location>
</feature>
<dbReference type="InterPro" id="IPR011053">
    <property type="entry name" value="Single_hybrid_motif"/>
</dbReference>
<keyword evidence="5" id="KW-0092">Biotin</keyword>
<dbReference type="InterPro" id="IPR050856">
    <property type="entry name" value="Biotin_carboxylase_complex"/>
</dbReference>
<dbReference type="InterPro" id="IPR011764">
    <property type="entry name" value="Biotin_carboxylation_dom"/>
</dbReference>
<keyword evidence="2" id="KW-0436">Ligase</keyword>
<dbReference type="PROSITE" id="PS50975">
    <property type="entry name" value="ATP_GRASP"/>
    <property type="match status" value="1"/>
</dbReference>
<evidence type="ECO:0000256" key="3">
    <source>
        <dbReference type="ARBA" id="ARBA00022741"/>
    </source>
</evidence>
<dbReference type="PROSITE" id="PS00188">
    <property type="entry name" value="BIOTIN"/>
    <property type="match status" value="1"/>
</dbReference>
<keyword evidence="11" id="KW-0808">Transferase</keyword>
<keyword evidence="3 6" id="KW-0547">Nucleotide-binding</keyword>
<dbReference type="InterPro" id="IPR029045">
    <property type="entry name" value="ClpP/crotonase-like_dom_sf"/>
</dbReference>
<dbReference type="PANTHER" id="PTHR18866">
    <property type="entry name" value="CARBOXYLASE:PYRUVATE/ACETYL-COA/PROPIONYL-COA CARBOXYLASE"/>
    <property type="match status" value="1"/>
</dbReference>
<dbReference type="InterPro" id="IPR011054">
    <property type="entry name" value="Rudment_hybrid_motif"/>
</dbReference>
<feature type="domain" description="CoA carboxyltransferase C-terminal" evidence="10">
    <location>
        <begin position="883"/>
        <end position="1118"/>
    </location>
</feature>
<comment type="cofactor">
    <cofactor evidence="1">
        <name>biotin</name>
        <dbReference type="ChEBI" id="CHEBI:57586"/>
    </cofactor>
</comment>
<dbReference type="GO" id="GO:0016740">
    <property type="term" value="F:transferase activity"/>
    <property type="evidence" value="ECO:0007669"/>
    <property type="project" value="UniProtKB-KW"/>
</dbReference>
<dbReference type="InterPro" id="IPR005481">
    <property type="entry name" value="BC-like_N"/>
</dbReference>
<dbReference type="PROSITE" id="PS50989">
    <property type="entry name" value="COA_CT_CTER"/>
    <property type="match status" value="1"/>
</dbReference>
<dbReference type="InterPro" id="IPR000089">
    <property type="entry name" value="Biotin_lipoyl"/>
</dbReference>
<evidence type="ECO:0000256" key="4">
    <source>
        <dbReference type="ARBA" id="ARBA00022840"/>
    </source>
</evidence>
<dbReference type="InterPro" id="IPR016185">
    <property type="entry name" value="PreATP-grasp_dom_sf"/>
</dbReference>
<evidence type="ECO:0000313" key="12">
    <source>
        <dbReference type="Proteomes" id="UP001595704"/>
    </source>
</evidence>
<reference evidence="12" key="1">
    <citation type="journal article" date="2019" name="Int. J. Syst. Evol. Microbiol.">
        <title>The Global Catalogue of Microorganisms (GCM) 10K type strain sequencing project: providing services to taxonomists for standard genome sequencing and annotation.</title>
        <authorList>
            <consortium name="The Broad Institute Genomics Platform"/>
            <consortium name="The Broad Institute Genome Sequencing Center for Infectious Disease"/>
            <person name="Wu L."/>
            <person name="Ma J."/>
        </authorList>
    </citation>
    <scope>NUCLEOTIDE SEQUENCE [LARGE SCALE GENOMIC DNA]</scope>
    <source>
        <strain evidence="12">KCTC 42282</strain>
    </source>
</reference>
<dbReference type="PROSITE" id="PS50979">
    <property type="entry name" value="BC"/>
    <property type="match status" value="1"/>
</dbReference>
<dbReference type="Gene3D" id="3.30.470.20">
    <property type="entry name" value="ATP-grasp fold, B domain"/>
    <property type="match status" value="1"/>
</dbReference>
<evidence type="ECO:0000259" key="10">
    <source>
        <dbReference type="PROSITE" id="PS50989"/>
    </source>
</evidence>
<keyword evidence="4 6" id="KW-0067">ATP-binding</keyword>
<dbReference type="SUPFAM" id="SSF52440">
    <property type="entry name" value="PreATP-grasp domain"/>
    <property type="match status" value="1"/>
</dbReference>
<evidence type="ECO:0000256" key="6">
    <source>
        <dbReference type="PROSITE-ProRule" id="PRU00409"/>
    </source>
</evidence>
<dbReference type="Proteomes" id="UP001595704">
    <property type="component" value="Unassembled WGS sequence"/>
</dbReference>
<dbReference type="EMBL" id="JBHRYC010000111">
    <property type="protein sequence ID" value="MFC3639908.1"/>
    <property type="molecule type" value="Genomic_DNA"/>
</dbReference>
<dbReference type="SMART" id="SM00878">
    <property type="entry name" value="Biotin_carb_C"/>
    <property type="match status" value="1"/>
</dbReference>
<dbReference type="PANTHER" id="PTHR18866:SF33">
    <property type="entry name" value="METHYLCROTONOYL-COA CARBOXYLASE SUBUNIT ALPHA, MITOCHONDRIAL-RELATED"/>
    <property type="match status" value="1"/>
</dbReference>
<comment type="caution">
    <text evidence="11">The sequence shown here is derived from an EMBL/GenBank/DDBJ whole genome shotgun (WGS) entry which is preliminary data.</text>
</comment>
<feature type="domain" description="Biotin carboxylation" evidence="9">
    <location>
        <begin position="7"/>
        <end position="466"/>
    </location>
</feature>
<dbReference type="SUPFAM" id="SSF56059">
    <property type="entry name" value="Glutathione synthetase ATP-binding domain-like"/>
    <property type="match status" value="1"/>
</dbReference>
<dbReference type="PROSITE" id="PS00867">
    <property type="entry name" value="CPSASE_2"/>
    <property type="match status" value="1"/>
</dbReference>
<evidence type="ECO:0000256" key="1">
    <source>
        <dbReference type="ARBA" id="ARBA00001953"/>
    </source>
</evidence>
<dbReference type="SUPFAM" id="SSF51246">
    <property type="entry name" value="Rudiment single hybrid motif"/>
    <property type="match status" value="1"/>
</dbReference>